<protein>
    <submittedName>
        <fullName evidence="2">Uncharacterized protein</fullName>
    </submittedName>
</protein>
<dbReference type="Proteomes" id="UP000232722">
    <property type="component" value="Unassembled WGS sequence"/>
</dbReference>
<reference evidence="2 3" key="2">
    <citation type="submission" date="2017-09" db="EMBL/GenBank/DDBJ databases">
        <title>Extensive intraspecific genome diversity in a model arbuscular mycorrhizal fungus.</title>
        <authorList>
            <person name="Chen E.C."/>
            <person name="Morin E."/>
            <person name="Beaudet D."/>
            <person name="Noel J."/>
            <person name="Ndikumana S."/>
            <person name="Charron P."/>
            <person name="St-Onge C."/>
            <person name="Giorgi J."/>
            <person name="Grigoriev I.V."/>
            <person name="Roux C."/>
            <person name="Martin F.M."/>
            <person name="Corradi N."/>
        </authorList>
    </citation>
    <scope>NUCLEOTIDE SEQUENCE [LARGE SCALE GENOMIC DNA]</scope>
    <source>
        <strain evidence="2 3">A5</strain>
    </source>
</reference>
<dbReference type="VEuPathDB" id="FungiDB:RhiirFUN_007271"/>
<reference evidence="2 3" key="1">
    <citation type="submission" date="2016-04" db="EMBL/GenBank/DDBJ databases">
        <title>Genome analyses suggest a sexual origin of heterokaryosis in a supposedly ancient asexual fungus.</title>
        <authorList>
            <person name="Ropars J."/>
            <person name="Sedzielewska K."/>
            <person name="Noel J."/>
            <person name="Charron P."/>
            <person name="Farinelli L."/>
            <person name="Marton T."/>
            <person name="Kruger M."/>
            <person name="Pelin A."/>
            <person name="Brachmann A."/>
            <person name="Corradi N."/>
        </authorList>
    </citation>
    <scope>NUCLEOTIDE SEQUENCE [LARGE SCALE GENOMIC DNA]</scope>
    <source>
        <strain evidence="2 3">A5</strain>
    </source>
</reference>
<dbReference type="VEuPathDB" id="FungiDB:RhiirA1_445017"/>
<evidence type="ECO:0000256" key="1">
    <source>
        <dbReference type="SAM" id="MobiDB-lite"/>
    </source>
</evidence>
<dbReference type="VEuPathDB" id="FungiDB:RhiirFUN_021778"/>
<gene>
    <name evidence="2" type="ORF">RhiirA5_505312</name>
</gene>
<evidence type="ECO:0000313" key="3">
    <source>
        <dbReference type="Proteomes" id="UP000232722"/>
    </source>
</evidence>
<dbReference type="VEuPathDB" id="FungiDB:FUN_009823"/>
<sequence>MPAKLSTVCYVHECTERLTQEYTVKEVMVVVRLDDVDPTKVVYLKVKIFIPSDQNIPTQIEDFEKVTRSFPIPSLISYLDYPKINATSLKVMDNLDFDTMPSIGLDIMIVGITTKTVRNVDGKSVLDFYVEENLSDCEPRDFWVEVSHDPNVRYLSNKTNLINQSMRSTTAIIMGTIVYQAPVINEVTQEESSPGKHVINLEDISLISTNRNSANAAQSLNLPWLNAQANGRHGSRSNRSPRGATPRTSRRGRTTLSQMNQPARNQNISAALEANPILTMADSTSSASHNPISEEQAD</sequence>
<feature type="compositionally biased region" description="Polar residues" evidence="1">
    <location>
        <begin position="281"/>
        <end position="298"/>
    </location>
</feature>
<accession>A0A2N0P082</accession>
<feature type="region of interest" description="Disordered" evidence="1">
    <location>
        <begin position="228"/>
        <end position="263"/>
    </location>
</feature>
<name>A0A2N0P082_9GLOM</name>
<feature type="region of interest" description="Disordered" evidence="1">
    <location>
        <begin position="275"/>
        <end position="298"/>
    </location>
</feature>
<feature type="compositionally biased region" description="Polar residues" evidence="1">
    <location>
        <begin position="254"/>
        <end position="263"/>
    </location>
</feature>
<comment type="caution">
    <text evidence="2">The sequence shown here is derived from an EMBL/GenBank/DDBJ whole genome shotgun (WGS) entry which is preliminary data.</text>
</comment>
<organism evidence="2 3">
    <name type="scientific">Rhizophagus irregularis</name>
    <dbReference type="NCBI Taxonomy" id="588596"/>
    <lineage>
        <taxon>Eukaryota</taxon>
        <taxon>Fungi</taxon>
        <taxon>Fungi incertae sedis</taxon>
        <taxon>Mucoromycota</taxon>
        <taxon>Glomeromycotina</taxon>
        <taxon>Glomeromycetes</taxon>
        <taxon>Glomerales</taxon>
        <taxon>Glomeraceae</taxon>
        <taxon>Rhizophagus</taxon>
    </lineage>
</organism>
<proteinExistence type="predicted"/>
<evidence type="ECO:0000313" key="2">
    <source>
        <dbReference type="EMBL" id="PKC00227.1"/>
    </source>
</evidence>
<dbReference type="EMBL" id="LLXJ01001936">
    <property type="protein sequence ID" value="PKC00227.1"/>
    <property type="molecule type" value="Genomic_DNA"/>
</dbReference>
<dbReference type="AlphaFoldDB" id="A0A2N0P082"/>